<feature type="non-terminal residue" evidence="2">
    <location>
        <position position="1"/>
    </location>
</feature>
<feature type="region of interest" description="Disordered" evidence="1">
    <location>
        <begin position="62"/>
        <end position="87"/>
    </location>
</feature>
<evidence type="ECO:0000313" key="3">
    <source>
        <dbReference type="Proteomes" id="UP000568877"/>
    </source>
</evidence>
<accession>A0A6V8PNT3</accession>
<gene>
    <name evidence="2" type="ORF">HKBW3S42_02256</name>
</gene>
<name>A0A6V8PNT3_9ACTN</name>
<evidence type="ECO:0000313" key="2">
    <source>
        <dbReference type="EMBL" id="GFP33917.1"/>
    </source>
</evidence>
<protein>
    <submittedName>
        <fullName evidence="2">Uncharacterized protein</fullName>
    </submittedName>
</protein>
<evidence type="ECO:0000256" key="1">
    <source>
        <dbReference type="SAM" id="MobiDB-lite"/>
    </source>
</evidence>
<reference evidence="2 3" key="1">
    <citation type="journal article" date="2020" name="Front. Microbiol.">
        <title>Single-cell genomics of novel Actinobacteria with the Wood-Ljungdahl pathway discovered in a serpentinizing system.</title>
        <authorList>
            <person name="Merino N."/>
            <person name="Kawai M."/>
            <person name="Boyd E.S."/>
            <person name="Colman D.R."/>
            <person name="McGlynn S.E."/>
            <person name="Nealson K.H."/>
            <person name="Kurokawa K."/>
            <person name="Hongoh Y."/>
        </authorList>
    </citation>
    <scope>NUCLEOTIDE SEQUENCE [LARGE SCALE GENOMIC DNA]</scope>
    <source>
        <strain evidence="2 3">S42</strain>
    </source>
</reference>
<organism evidence="2 3">
    <name type="scientific">Candidatus Hakubella thermalkaliphila</name>
    <dbReference type="NCBI Taxonomy" id="2754717"/>
    <lineage>
        <taxon>Bacteria</taxon>
        <taxon>Bacillati</taxon>
        <taxon>Actinomycetota</taxon>
        <taxon>Actinomycetota incertae sedis</taxon>
        <taxon>Candidatus Hakubellales</taxon>
        <taxon>Candidatus Hakubellaceae</taxon>
        <taxon>Candidatus Hakubella</taxon>
    </lineage>
</organism>
<sequence>SKSHLDFFCPGSVPHSGRELSPSGCFNARRSDCTPGGIQSIFYYPFGDDAFSHVNAGGNLVHSSQHNYGPPSPVSRPSDQVFSGNSPDSPEGILGFIPEFVGRLPVVTSVRSLSEDALVIEGFSDFLAILSISSI</sequence>
<dbReference type="AlphaFoldDB" id="A0A6V8PNT3"/>
<feature type="compositionally biased region" description="Polar residues" evidence="1">
    <location>
        <begin position="75"/>
        <end position="87"/>
    </location>
</feature>
<comment type="caution">
    <text evidence="2">The sequence shown here is derived from an EMBL/GenBank/DDBJ whole genome shotgun (WGS) entry which is preliminary data.</text>
</comment>
<dbReference type="Proteomes" id="UP000568877">
    <property type="component" value="Unassembled WGS sequence"/>
</dbReference>
<dbReference type="EMBL" id="BLSA01000808">
    <property type="protein sequence ID" value="GFP33917.1"/>
    <property type="molecule type" value="Genomic_DNA"/>
</dbReference>
<proteinExistence type="predicted"/>